<dbReference type="GeneID" id="63819424"/>
<evidence type="ECO:0000313" key="1">
    <source>
        <dbReference type="EMBL" id="KZT10368.1"/>
    </source>
</evidence>
<accession>A0A165GHT6</accession>
<sequence length="180" mass="19847">MTLQNNTCCRHRHTVPVVRRSAHEPSRWSAQPNASGCISRIARSCRTVSHCNSQHLKIVKRSSPTDAVLSVAPFRPRTGRAGLINLQHLGDCPSRSSRSLRITPELDLLGIHRSLDPDDAIEWRHGSAQFTLRAHLAVDNRAGSGDTRISTYVYCMGGLVRVGDRRSRAVYPSLSDSTVG</sequence>
<reference evidence="1 2" key="1">
    <citation type="journal article" date="2016" name="Mol. Biol. Evol.">
        <title>Comparative Genomics of Early-Diverging Mushroom-Forming Fungi Provides Insights into the Origins of Lignocellulose Decay Capabilities.</title>
        <authorList>
            <person name="Nagy L.G."/>
            <person name="Riley R."/>
            <person name="Tritt A."/>
            <person name="Adam C."/>
            <person name="Daum C."/>
            <person name="Floudas D."/>
            <person name="Sun H."/>
            <person name="Yadav J.S."/>
            <person name="Pangilinan J."/>
            <person name="Larsson K.H."/>
            <person name="Matsuura K."/>
            <person name="Barry K."/>
            <person name="Labutti K."/>
            <person name="Kuo R."/>
            <person name="Ohm R.A."/>
            <person name="Bhattacharya S.S."/>
            <person name="Shirouzu T."/>
            <person name="Yoshinaga Y."/>
            <person name="Martin F.M."/>
            <person name="Grigoriev I.V."/>
            <person name="Hibbett D.S."/>
        </authorList>
    </citation>
    <scope>NUCLEOTIDE SEQUENCE [LARGE SCALE GENOMIC DNA]</scope>
    <source>
        <strain evidence="1 2">93-53</strain>
    </source>
</reference>
<dbReference type="RefSeq" id="XP_040768108.1">
    <property type="nucleotide sequence ID" value="XM_040902393.1"/>
</dbReference>
<keyword evidence="2" id="KW-1185">Reference proteome</keyword>
<dbReference type="EMBL" id="KV427609">
    <property type="protein sequence ID" value="KZT10368.1"/>
    <property type="molecule type" value="Genomic_DNA"/>
</dbReference>
<dbReference type="Proteomes" id="UP000076871">
    <property type="component" value="Unassembled WGS sequence"/>
</dbReference>
<dbReference type="AlphaFoldDB" id="A0A165GHT6"/>
<dbReference type="InParanoid" id="A0A165GHT6"/>
<name>A0A165GHT6_9APHY</name>
<gene>
    <name evidence="1" type="ORF">LAESUDRAFT_422648</name>
</gene>
<proteinExistence type="predicted"/>
<protein>
    <submittedName>
        <fullName evidence="1">Uncharacterized protein</fullName>
    </submittedName>
</protein>
<organism evidence="1 2">
    <name type="scientific">Laetiporus sulphureus 93-53</name>
    <dbReference type="NCBI Taxonomy" id="1314785"/>
    <lineage>
        <taxon>Eukaryota</taxon>
        <taxon>Fungi</taxon>
        <taxon>Dikarya</taxon>
        <taxon>Basidiomycota</taxon>
        <taxon>Agaricomycotina</taxon>
        <taxon>Agaricomycetes</taxon>
        <taxon>Polyporales</taxon>
        <taxon>Laetiporus</taxon>
    </lineage>
</organism>
<evidence type="ECO:0000313" key="2">
    <source>
        <dbReference type="Proteomes" id="UP000076871"/>
    </source>
</evidence>